<dbReference type="EMBL" id="SRYB01000002">
    <property type="protein sequence ID" value="TGY80628.1"/>
    <property type="molecule type" value="Genomic_DNA"/>
</dbReference>
<organism evidence="1 2">
    <name type="scientific">Lepagella muris</name>
    <dbReference type="NCBI Taxonomy" id="3032870"/>
    <lineage>
        <taxon>Bacteria</taxon>
        <taxon>Pseudomonadati</taxon>
        <taxon>Bacteroidota</taxon>
        <taxon>Bacteroidia</taxon>
        <taxon>Bacteroidales</taxon>
        <taxon>Muribaculaceae</taxon>
        <taxon>Lepagella</taxon>
    </lineage>
</organism>
<evidence type="ECO:0000313" key="2">
    <source>
        <dbReference type="Proteomes" id="UP000306319"/>
    </source>
</evidence>
<reference evidence="1" key="1">
    <citation type="submission" date="2019-04" db="EMBL/GenBank/DDBJ databases">
        <title>Microbes associate with the intestines of laboratory mice.</title>
        <authorList>
            <person name="Navarre W."/>
            <person name="Wong E."/>
            <person name="Huang K."/>
            <person name="Tropini C."/>
            <person name="Ng K."/>
            <person name="Yu B."/>
        </authorList>
    </citation>
    <scope>NUCLEOTIDE SEQUENCE</scope>
    <source>
        <strain evidence="1">NM04_E33</strain>
    </source>
</reference>
<sequence>MITDSVIKEIYKKFSKPHKRREDLQLEYFIPMLQQHHSISIDQTEIILEDLEEFNPFRRFLIRSLNAILEFDKMIAFVFRTHILFLGKEDNQMRVHMRPEPKKSLFDKIFGRG</sequence>
<protein>
    <submittedName>
        <fullName evidence="1">Uncharacterized protein</fullName>
    </submittedName>
</protein>
<gene>
    <name evidence="1" type="ORF">E5331_02605</name>
</gene>
<keyword evidence="2" id="KW-1185">Reference proteome</keyword>
<evidence type="ECO:0000313" key="1">
    <source>
        <dbReference type="EMBL" id="TGY80628.1"/>
    </source>
</evidence>
<accession>A0AC61RI36</accession>
<comment type="caution">
    <text evidence="1">The sequence shown here is derived from an EMBL/GenBank/DDBJ whole genome shotgun (WGS) entry which is preliminary data.</text>
</comment>
<name>A0AC61RI36_9BACT</name>
<dbReference type="Proteomes" id="UP000306319">
    <property type="component" value="Unassembled WGS sequence"/>
</dbReference>
<proteinExistence type="predicted"/>